<sequence>LSSVNKSIKIRILRQLNNDLHYDSLDSAPTLDHFEVVKEWSCKWFSEGQISQEIATWVVNLNRESLLGMSKHTNEITHFDLLHPVVVQQSNSFLLLQNSISNLFHSLPSFVKDSTDFINKLEDLNAKGPFHEGSLLVSW</sequence>
<comment type="caution">
    <text evidence="1">The sequence shown here is derived from an EMBL/GenBank/DDBJ whole genome shotgun (WGS) entry which is preliminary data.</text>
</comment>
<proteinExistence type="predicted"/>
<accession>A0AAU9XGD4</accession>
<keyword evidence="2" id="KW-1185">Reference proteome</keyword>
<organism evidence="1 2">
    <name type="scientific">Pocillopora meandrina</name>
    <dbReference type="NCBI Taxonomy" id="46732"/>
    <lineage>
        <taxon>Eukaryota</taxon>
        <taxon>Metazoa</taxon>
        <taxon>Cnidaria</taxon>
        <taxon>Anthozoa</taxon>
        <taxon>Hexacorallia</taxon>
        <taxon>Scleractinia</taxon>
        <taxon>Astrocoeniina</taxon>
        <taxon>Pocilloporidae</taxon>
        <taxon>Pocillopora</taxon>
    </lineage>
</organism>
<protein>
    <submittedName>
        <fullName evidence="1">Uncharacterized protein</fullName>
    </submittedName>
</protein>
<reference evidence="1 2" key="1">
    <citation type="submission" date="2022-05" db="EMBL/GenBank/DDBJ databases">
        <authorList>
            <consortium name="Genoscope - CEA"/>
            <person name="William W."/>
        </authorList>
    </citation>
    <scope>NUCLEOTIDE SEQUENCE [LARGE SCALE GENOMIC DNA]</scope>
</reference>
<dbReference type="AlphaFoldDB" id="A0AAU9XGD4"/>
<gene>
    <name evidence="1" type="ORF">PMEA_00023248</name>
</gene>
<evidence type="ECO:0000313" key="1">
    <source>
        <dbReference type="EMBL" id="CAH3147032.1"/>
    </source>
</evidence>
<feature type="non-terminal residue" evidence="1">
    <location>
        <position position="1"/>
    </location>
</feature>
<evidence type="ECO:0000313" key="2">
    <source>
        <dbReference type="Proteomes" id="UP001159428"/>
    </source>
</evidence>
<name>A0AAU9XGD4_9CNID</name>
<dbReference type="Proteomes" id="UP001159428">
    <property type="component" value="Unassembled WGS sequence"/>
</dbReference>
<dbReference type="EMBL" id="CALNXJ010000042">
    <property type="protein sequence ID" value="CAH3147032.1"/>
    <property type="molecule type" value="Genomic_DNA"/>
</dbReference>
<feature type="non-terminal residue" evidence="1">
    <location>
        <position position="139"/>
    </location>
</feature>